<dbReference type="GO" id="GO:0016301">
    <property type="term" value="F:kinase activity"/>
    <property type="evidence" value="ECO:0007669"/>
    <property type="project" value="UniProtKB-KW"/>
</dbReference>
<dbReference type="PANTHER" id="PTHR36203">
    <property type="entry name" value="ASCORBATE-SPECIFIC PTS SYSTEM EIIA COMPONENT"/>
    <property type="match status" value="1"/>
</dbReference>
<evidence type="ECO:0000256" key="4">
    <source>
        <dbReference type="ARBA" id="ARBA00022553"/>
    </source>
</evidence>
<dbReference type="AlphaFoldDB" id="A0A6G8APH4"/>
<organism evidence="12 13">
    <name type="scientific">Vagococcus coleopterorum</name>
    <dbReference type="NCBI Taxonomy" id="2714946"/>
    <lineage>
        <taxon>Bacteria</taxon>
        <taxon>Bacillati</taxon>
        <taxon>Bacillota</taxon>
        <taxon>Bacilli</taxon>
        <taxon>Lactobacillales</taxon>
        <taxon>Enterococcaceae</taxon>
        <taxon>Vagococcus</taxon>
    </lineage>
</organism>
<keyword evidence="12" id="KW-0762">Sugar transport</keyword>
<name>A0A6G8APH4_9ENTE</name>
<accession>A0A6G8APH4</accession>
<evidence type="ECO:0000259" key="11">
    <source>
        <dbReference type="PROSITE" id="PS51094"/>
    </source>
</evidence>
<dbReference type="Gene3D" id="3.40.930.10">
    <property type="entry name" value="Mannitol-specific EII, Chain A"/>
    <property type="match status" value="1"/>
</dbReference>
<keyword evidence="7" id="KW-0418">Kinase</keyword>
<dbReference type="RefSeq" id="WP_166008211.1">
    <property type="nucleotide sequence ID" value="NZ_CP049886.1"/>
</dbReference>
<evidence type="ECO:0000256" key="8">
    <source>
        <dbReference type="ARBA" id="ARBA00037387"/>
    </source>
</evidence>
<keyword evidence="6" id="KW-0598">Phosphotransferase system</keyword>
<reference evidence="12 13" key="1">
    <citation type="submission" date="2020-03" db="EMBL/GenBank/DDBJ databases">
        <title>Vagococcus sp. nov., isolated from beetles.</title>
        <authorList>
            <person name="Hyun D.-W."/>
            <person name="Bae J.-W."/>
        </authorList>
    </citation>
    <scope>NUCLEOTIDE SEQUENCE [LARGE SCALE GENOMIC DNA]</scope>
    <source>
        <strain evidence="12 13">HDW17A</strain>
    </source>
</reference>
<comment type="subcellular location">
    <subcellularLocation>
        <location evidence="1">Cytoplasm</location>
    </subcellularLocation>
</comment>
<keyword evidence="3" id="KW-0963">Cytoplasm</keyword>
<dbReference type="GO" id="GO:0005737">
    <property type="term" value="C:cytoplasm"/>
    <property type="evidence" value="ECO:0007669"/>
    <property type="project" value="UniProtKB-SubCell"/>
</dbReference>
<evidence type="ECO:0000313" key="13">
    <source>
        <dbReference type="Proteomes" id="UP000500890"/>
    </source>
</evidence>
<keyword evidence="4" id="KW-0597">Phosphoprotein</keyword>
<evidence type="ECO:0000256" key="9">
    <source>
        <dbReference type="ARBA" id="ARBA00041175"/>
    </source>
</evidence>
<evidence type="ECO:0000256" key="2">
    <source>
        <dbReference type="ARBA" id="ARBA00022448"/>
    </source>
</evidence>
<dbReference type="EMBL" id="CP049886">
    <property type="protein sequence ID" value="QIL46823.1"/>
    <property type="molecule type" value="Genomic_DNA"/>
</dbReference>
<dbReference type="PANTHER" id="PTHR36203:SF1">
    <property type="entry name" value="ASCORBATE-SPECIFIC PTS SYSTEM EIIA COMPONENT"/>
    <property type="match status" value="1"/>
</dbReference>
<gene>
    <name evidence="12" type="ORF">G7081_06945</name>
</gene>
<evidence type="ECO:0000256" key="10">
    <source>
        <dbReference type="ARBA" id="ARBA00042072"/>
    </source>
</evidence>
<evidence type="ECO:0000256" key="5">
    <source>
        <dbReference type="ARBA" id="ARBA00022679"/>
    </source>
</evidence>
<dbReference type="KEGG" id="vah:G7081_06945"/>
<dbReference type="PROSITE" id="PS51094">
    <property type="entry name" value="PTS_EIIA_TYPE_2"/>
    <property type="match status" value="1"/>
</dbReference>
<keyword evidence="13" id="KW-1185">Reference proteome</keyword>
<dbReference type="InterPro" id="IPR002178">
    <property type="entry name" value="PTS_EIIA_type-2_dom"/>
</dbReference>
<protein>
    <recommendedName>
        <fullName evidence="9">Ascorbate-specific PTS system EIIA component</fullName>
    </recommendedName>
    <alternativeName>
        <fullName evidence="10">Ascorbate-specific phosphotransferase enzyme IIA component</fullName>
    </alternativeName>
</protein>
<dbReference type="GO" id="GO:0009401">
    <property type="term" value="P:phosphoenolpyruvate-dependent sugar phosphotransferase system"/>
    <property type="evidence" value="ECO:0007669"/>
    <property type="project" value="UniProtKB-KW"/>
</dbReference>
<dbReference type="CDD" id="cd00211">
    <property type="entry name" value="PTS_IIA_fru"/>
    <property type="match status" value="1"/>
</dbReference>
<evidence type="ECO:0000313" key="12">
    <source>
        <dbReference type="EMBL" id="QIL46823.1"/>
    </source>
</evidence>
<evidence type="ECO:0000256" key="7">
    <source>
        <dbReference type="ARBA" id="ARBA00022777"/>
    </source>
</evidence>
<sequence length="147" mass="16535">MLQSFLEKDLVRFESLSENTWQNAIKVSCQSLEDQGIVDSEYADELIGCVNEFGPYIVIIPGVAMPHSSQGSNHINGTAINLTIFDQEVVFDEEKKAKVFFTLAAQNPEEHMENISSLSELLMEDGLVDELQKLTNIDEYQALITNY</sequence>
<comment type="function">
    <text evidence="8">The phosphoenolpyruvate-dependent sugar phosphotransferase system (sugar PTS), a major carbohydrate active transport system, catalyzes the phosphorylation of incoming sugar substrates concomitantly with their translocation across the cell membrane. The enzyme II UlaABC PTS system is involved in ascorbate transport.</text>
</comment>
<dbReference type="SUPFAM" id="SSF55804">
    <property type="entry name" value="Phoshotransferase/anion transport protein"/>
    <property type="match status" value="1"/>
</dbReference>
<dbReference type="Proteomes" id="UP000500890">
    <property type="component" value="Chromosome"/>
</dbReference>
<proteinExistence type="predicted"/>
<feature type="domain" description="PTS EIIA type-2" evidence="11">
    <location>
        <begin position="4"/>
        <end position="147"/>
    </location>
</feature>
<dbReference type="InterPro" id="IPR016152">
    <property type="entry name" value="PTrfase/Anion_transptr"/>
</dbReference>
<keyword evidence="2" id="KW-0813">Transport</keyword>
<evidence type="ECO:0000256" key="3">
    <source>
        <dbReference type="ARBA" id="ARBA00022490"/>
    </source>
</evidence>
<dbReference type="InterPro" id="IPR051351">
    <property type="entry name" value="Ascorbate-PTS_EIIA_comp"/>
</dbReference>
<keyword evidence="5" id="KW-0808">Transferase</keyword>
<dbReference type="Pfam" id="PF00359">
    <property type="entry name" value="PTS_EIIA_2"/>
    <property type="match status" value="1"/>
</dbReference>
<evidence type="ECO:0000256" key="1">
    <source>
        <dbReference type="ARBA" id="ARBA00004496"/>
    </source>
</evidence>
<evidence type="ECO:0000256" key="6">
    <source>
        <dbReference type="ARBA" id="ARBA00022683"/>
    </source>
</evidence>